<name>A0A317ZHT3_9BACT</name>
<dbReference type="RefSeq" id="WP_110130278.1">
    <property type="nucleotide sequence ID" value="NZ_QHJQ01000002.1"/>
</dbReference>
<dbReference type="Proteomes" id="UP000247099">
    <property type="component" value="Unassembled WGS sequence"/>
</dbReference>
<reference evidence="1 2" key="1">
    <citation type="submission" date="2018-05" db="EMBL/GenBank/DDBJ databases">
        <title>Coraliomargarita sinensis sp. nov., isolated from a marine solar saltern.</title>
        <authorList>
            <person name="Zhou L.Y."/>
        </authorList>
    </citation>
    <scope>NUCLEOTIDE SEQUENCE [LARGE SCALE GENOMIC DNA]</scope>
    <source>
        <strain evidence="1 2">WN38</strain>
    </source>
</reference>
<organism evidence="1 2">
    <name type="scientific">Coraliomargarita sinensis</name>
    <dbReference type="NCBI Taxonomy" id="2174842"/>
    <lineage>
        <taxon>Bacteria</taxon>
        <taxon>Pseudomonadati</taxon>
        <taxon>Verrucomicrobiota</taxon>
        <taxon>Opitutia</taxon>
        <taxon>Puniceicoccales</taxon>
        <taxon>Coraliomargaritaceae</taxon>
        <taxon>Coraliomargarita</taxon>
    </lineage>
</organism>
<dbReference type="EMBL" id="QHJQ01000002">
    <property type="protein sequence ID" value="PXA05274.1"/>
    <property type="molecule type" value="Genomic_DNA"/>
</dbReference>
<dbReference type="InterPro" id="IPR026406">
    <property type="entry name" value="Ver/Plancto_CHP"/>
</dbReference>
<dbReference type="InParanoid" id="A0A317ZHT3"/>
<dbReference type="NCBIfam" id="TIGR04138">
    <property type="entry name" value="Plancto_Ver_chp"/>
    <property type="match status" value="1"/>
</dbReference>
<accession>A0A317ZHT3</accession>
<sequence>MNDPNRDFNEVIRTIRKDDPRYARGAYYFLRQALDYSLKELQKRGELDKTNHLTGQQLLEGIRLFAIEQYGPMARTVLENWGVKNCRDFGNIVFNLVECKVLGKTDRDSPEDFNKGYSFSAAFDKPFRPTTIKPTTKRPPLR</sequence>
<proteinExistence type="predicted"/>
<protein>
    <submittedName>
        <fullName evidence="1">Uncharacterized protein</fullName>
    </submittedName>
</protein>
<keyword evidence="2" id="KW-1185">Reference proteome</keyword>
<comment type="caution">
    <text evidence="1">The sequence shown here is derived from an EMBL/GenBank/DDBJ whole genome shotgun (WGS) entry which is preliminary data.</text>
</comment>
<evidence type="ECO:0000313" key="1">
    <source>
        <dbReference type="EMBL" id="PXA05274.1"/>
    </source>
</evidence>
<dbReference type="AlphaFoldDB" id="A0A317ZHT3"/>
<gene>
    <name evidence="1" type="ORF">DDZ13_03995</name>
</gene>
<dbReference type="OrthoDB" id="9793330at2"/>
<evidence type="ECO:0000313" key="2">
    <source>
        <dbReference type="Proteomes" id="UP000247099"/>
    </source>
</evidence>